<proteinExistence type="predicted"/>
<accession>A0A9W6ZVJ0</accession>
<protein>
    <recommendedName>
        <fullName evidence="5">Ankyrin repeat domain-containing protein</fullName>
    </recommendedName>
</protein>
<dbReference type="InterPro" id="IPR002110">
    <property type="entry name" value="Ankyrin_rpt"/>
</dbReference>
<dbReference type="EMBL" id="BRXZ01003756">
    <property type="protein sequence ID" value="GMH61259.1"/>
    <property type="molecule type" value="Genomic_DNA"/>
</dbReference>
<feature type="non-terminal residue" evidence="3">
    <location>
        <position position="1"/>
    </location>
</feature>
<evidence type="ECO:0008006" key="5">
    <source>
        <dbReference type="Google" id="ProtNLM"/>
    </source>
</evidence>
<dbReference type="SUPFAM" id="SSF48403">
    <property type="entry name" value="Ankyrin repeat"/>
    <property type="match status" value="1"/>
</dbReference>
<reference evidence="3" key="1">
    <citation type="submission" date="2022-07" db="EMBL/GenBank/DDBJ databases">
        <title>Genome analysis of Parmales, a sister group of diatoms, reveals the evolutionary specialization of diatoms from phago-mixotrophs to photoautotrophs.</title>
        <authorList>
            <person name="Ban H."/>
            <person name="Sato S."/>
            <person name="Yoshikawa S."/>
            <person name="Kazumasa Y."/>
            <person name="Nakamura Y."/>
            <person name="Ichinomiya M."/>
            <person name="Saitoh K."/>
            <person name="Sato N."/>
            <person name="Blanc-Mathieu R."/>
            <person name="Endo H."/>
            <person name="Kuwata A."/>
            <person name="Ogata H."/>
        </authorList>
    </citation>
    <scope>NUCLEOTIDE SEQUENCE</scope>
</reference>
<name>A0A9W6ZVJ0_9STRA</name>
<feature type="compositionally biased region" description="Basic and acidic residues" evidence="2">
    <location>
        <begin position="77"/>
        <end position="92"/>
    </location>
</feature>
<keyword evidence="1" id="KW-0040">ANK repeat</keyword>
<evidence type="ECO:0000256" key="2">
    <source>
        <dbReference type="SAM" id="MobiDB-lite"/>
    </source>
</evidence>
<dbReference type="OrthoDB" id="206895at2759"/>
<evidence type="ECO:0000313" key="4">
    <source>
        <dbReference type="Proteomes" id="UP001165082"/>
    </source>
</evidence>
<feature type="region of interest" description="Disordered" evidence="2">
    <location>
        <begin position="77"/>
        <end position="121"/>
    </location>
</feature>
<organism evidence="3 4">
    <name type="scientific">Triparma retinervis</name>
    <dbReference type="NCBI Taxonomy" id="2557542"/>
    <lineage>
        <taxon>Eukaryota</taxon>
        <taxon>Sar</taxon>
        <taxon>Stramenopiles</taxon>
        <taxon>Ochrophyta</taxon>
        <taxon>Bolidophyceae</taxon>
        <taxon>Parmales</taxon>
        <taxon>Triparmaceae</taxon>
        <taxon>Triparma</taxon>
    </lineage>
</organism>
<gene>
    <name evidence="3" type="ORF">TrRE_jg1116</name>
</gene>
<evidence type="ECO:0000313" key="3">
    <source>
        <dbReference type="EMBL" id="GMH61259.1"/>
    </source>
</evidence>
<dbReference type="Gene3D" id="1.25.40.20">
    <property type="entry name" value="Ankyrin repeat-containing domain"/>
    <property type="match status" value="1"/>
</dbReference>
<keyword evidence="4" id="KW-1185">Reference proteome</keyword>
<feature type="repeat" description="ANK" evidence="1">
    <location>
        <begin position="171"/>
        <end position="203"/>
    </location>
</feature>
<evidence type="ECO:0000256" key="1">
    <source>
        <dbReference type="PROSITE-ProRule" id="PRU00023"/>
    </source>
</evidence>
<comment type="caution">
    <text evidence="3">The sequence shown here is derived from an EMBL/GenBank/DDBJ whole genome shotgun (WGS) entry which is preliminary data.</text>
</comment>
<sequence>RIFKVLGVSEESKAWVADPSNRDCDIPGGWFCRGVYPPALESILENKKDFAQLEDFNAKRDEADSDAYQKAYMENMRDPKKAAAEAAKEAAKASKKKKKTKKKNSDPQDPPSEYRAPTKKELEGIRDSLSSVWENTETTTRLWELISAGDVGELRAWFNAVPSAAYARSEDGRGPMFWAFENKNEDIVGLLMEKGVRTTDKDKDGKTPRDM</sequence>
<dbReference type="InterPro" id="IPR036770">
    <property type="entry name" value="Ankyrin_rpt-contain_sf"/>
</dbReference>
<dbReference type="PROSITE" id="PS50088">
    <property type="entry name" value="ANK_REPEAT"/>
    <property type="match status" value="1"/>
</dbReference>
<feature type="compositionally biased region" description="Basic residues" evidence="2">
    <location>
        <begin position="93"/>
        <end position="102"/>
    </location>
</feature>
<dbReference type="Proteomes" id="UP001165082">
    <property type="component" value="Unassembled WGS sequence"/>
</dbReference>
<dbReference type="AlphaFoldDB" id="A0A9W6ZVJ0"/>